<dbReference type="InterPro" id="IPR017972">
    <property type="entry name" value="Cyt_P450_CS"/>
</dbReference>
<evidence type="ECO:0000256" key="2">
    <source>
        <dbReference type="RuleBase" id="RU000461"/>
    </source>
</evidence>
<organism evidence="3 4">
    <name type="scientific">Halocatena salina</name>
    <dbReference type="NCBI Taxonomy" id="2934340"/>
    <lineage>
        <taxon>Archaea</taxon>
        <taxon>Methanobacteriati</taxon>
        <taxon>Methanobacteriota</taxon>
        <taxon>Stenosarchaea group</taxon>
        <taxon>Halobacteria</taxon>
        <taxon>Halobacteriales</taxon>
        <taxon>Natronomonadaceae</taxon>
        <taxon>Halocatena</taxon>
    </lineage>
</organism>
<dbReference type="GO" id="GO:0020037">
    <property type="term" value="F:heme binding"/>
    <property type="evidence" value="ECO:0007669"/>
    <property type="project" value="InterPro"/>
</dbReference>
<keyword evidence="2" id="KW-0503">Monooxygenase</keyword>
<keyword evidence="2" id="KW-0479">Metal-binding</keyword>
<keyword evidence="2" id="KW-0408">Iron</keyword>
<dbReference type="KEGG" id="haad:MW046_17865"/>
<keyword evidence="4" id="KW-1185">Reference proteome</keyword>
<reference evidence="3" key="1">
    <citation type="submission" date="2022-04" db="EMBL/GenBank/DDBJ databases">
        <title>Halocatena sp. nov., isolated from a salt lake.</title>
        <authorList>
            <person name="Cui H.-L."/>
        </authorList>
    </citation>
    <scope>NUCLEOTIDE SEQUENCE</scope>
    <source>
        <strain evidence="3">AD-1</strain>
        <plasmid evidence="3">unnamed3</plasmid>
    </source>
</reference>
<dbReference type="Proteomes" id="UP000831768">
    <property type="component" value="Plasmid unnamed3"/>
</dbReference>
<name>A0A8U0A8Q4_9EURY</name>
<accession>A0A8U0A8Q4</accession>
<dbReference type="PANTHER" id="PTHR46696">
    <property type="entry name" value="P450, PUTATIVE (EUROFUNG)-RELATED"/>
    <property type="match status" value="1"/>
</dbReference>
<sequence length="490" mass="55759">MVGAQTPVLDEQYLVVEARRKRELVERVDIEVLLDRFLSLEDRFAPLANVEDVARFALAVGPNALGNYKTTFTIKLTAFPKPPISMEMQANPNPELDEKLPTEIDSIEAQRNPYSWYKEMRETNPIRYDENRKRWDVFRYDDVERILTNHETFISSKISDIDPVGAFGARVFGDTDLPDHQRQRGAVDDFFRPGKLRDFRPELRTKVDKLLDQVLETGSAIDVANELSTPITVWSITEILGVPSDHTDQLTELVTEVLDTTEAEPMTITVDGKTFGPGGHDVMEAYFKYLLDKRARDPKDGVISRIAQADDLSEEEQYWMTIFLYSAGVETSAKSIDIALWTFAEEDVYSQLRDGKINQKLAFEESLRYRTALQSMAGRSPVEDVEINGTIIPEGDQICLWVGSANRDERKFDDPDEFDPKRKPNPHISFGKGLHYCLGAPLALLEGDIVIEAITDRVKSIECAVEFDELQPGFNPRIYGFDEVPMHFYT</sequence>
<dbReference type="GeneID" id="71929954"/>
<dbReference type="GO" id="GO:0005506">
    <property type="term" value="F:iron ion binding"/>
    <property type="evidence" value="ECO:0007669"/>
    <property type="project" value="InterPro"/>
</dbReference>
<dbReference type="GO" id="GO:0004497">
    <property type="term" value="F:monooxygenase activity"/>
    <property type="evidence" value="ECO:0007669"/>
    <property type="project" value="UniProtKB-KW"/>
</dbReference>
<dbReference type="PRINTS" id="PR00359">
    <property type="entry name" value="BP450"/>
</dbReference>
<evidence type="ECO:0000313" key="3">
    <source>
        <dbReference type="EMBL" id="UPM45216.1"/>
    </source>
</evidence>
<keyword evidence="2" id="KW-0349">Heme</keyword>
<dbReference type="InterPro" id="IPR036396">
    <property type="entry name" value="Cyt_P450_sf"/>
</dbReference>
<proteinExistence type="inferred from homology"/>
<dbReference type="SUPFAM" id="SSF48264">
    <property type="entry name" value="Cytochrome P450"/>
    <property type="match status" value="1"/>
</dbReference>
<comment type="similarity">
    <text evidence="1 2">Belongs to the cytochrome P450 family.</text>
</comment>
<dbReference type="Gene3D" id="1.10.630.10">
    <property type="entry name" value="Cytochrome P450"/>
    <property type="match status" value="1"/>
</dbReference>
<protein>
    <submittedName>
        <fullName evidence="3">Cytochrome P450</fullName>
    </submittedName>
</protein>
<dbReference type="Pfam" id="PF00067">
    <property type="entry name" value="p450"/>
    <property type="match status" value="1"/>
</dbReference>
<dbReference type="AlphaFoldDB" id="A0A8U0A8Q4"/>
<dbReference type="GO" id="GO:0016705">
    <property type="term" value="F:oxidoreductase activity, acting on paired donors, with incorporation or reduction of molecular oxygen"/>
    <property type="evidence" value="ECO:0007669"/>
    <property type="project" value="InterPro"/>
</dbReference>
<dbReference type="PANTHER" id="PTHR46696:SF1">
    <property type="entry name" value="CYTOCHROME P450 YJIB-RELATED"/>
    <property type="match status" value="1"/>
</dbReference>
<keyword evidence="3" id="KW-0614">Plasmid</keyword>
<dbReference type="EMBL" id="CP096022">
    <property type="protein sequence ID" value="UPM45216.1"/>
    <property type="molecule type" value="Genomic_DNA"/>
</dbReference>
<dbReference type="RefSeq" id="WP_247995870.1">
    <property type="nucleotide sequence ID" value="NZ_CP096022.1"/>
</dbReference>
<dbReference type="PROSITE" id="PS00086">
    <property type="entry name" value="CYTOCHROME_P450"/>
    <property type="match status" value="1"/>
</dbReference>
<dbReference type="InterPro" id="IPR001128">
    <property type="entry name" value="Cyt_P450"/>
</dbReference>
<dbReference type="InterPro" id="IPR002397">
    <property type="entry name" value="Cyt_P450_B"/>
</dbReference>
<evidence type="ECO:0000256" key="1">
    <source>
        <dbReference type="ARBA" id="ARBA00010617"/>
    </source>
</evidence>
<keyword evidence="2" id="KW-0560">Oxidoreductase</keyword>
<gene>
    <name evidence="3" type="ORF">MW046_17865</name>
</gene>
<evidence type="ECO:0000313" key="4">
    <source>
        <dbReference type="Proteomes" id="UP000831768"/>
    </source>
</evidence>
<geneLocation type="plasmid" evidence="3 4">
    <name>unnamed3</name>
</geneLocation>